<evidence type="ECO:0000256" key="1">
    <source>
        <dbReference type="ARBA" id="ARBA00006889"/>
    </source>
</evidence>
<comment type="function">
    <text evidence="2">Involved in the storage or transport of lipids necessary for membrane maintenance under stressful conditions. Displays a binding preference for lysophospholipids.</text>
</comment>
<gene>
    <name evidence="4" type="ORF">ACFQO0_06805</name>
</gene>
<keyword evidence="2" id="KW-0472">Membrane</keyword>
<dbReference type="PANTHER" id="PTHR10612">
    <property type="entry name" value="APOLIPOPROTEIN D"/>
    <property type="match status" value="1"/>
</dbReference>
<keyword evidence="2" id="KW-0998">Cell outer membrane</keyword>
<dbReference type="InterPro" id="IPR047202">
    <property type="entry name" value="Lipocalin_Blc-like_dom"/>
</dbReference>
<dbReference type="InterPro" id="IPR012674">
    <property type="entry name" value="Calycin"/>
</dbReference>
<evidence type="ECO:0000259" key="3">
    <source>
        <dbReference type="Pfam" id="PF08212"/>
    </source>
</evidence>
<comment type="subunit">
    <text evidence="2">Homodimer.</text>
</comment>
<dbReference type="Gene3D" id="2.40.128.20">
    <property type="match status" value="1"/>
</dbReference>
<dbReference type="PIRSF" id="PIRSF036893">
    <property type="entry name" value="Lipocalin_ApoD"/>
    <property type="match status" value="1"/>
</dbReference>
<comment type="caution">
    <text evidence="4">The sequence shown here is derived from an EMBL/GenBank/DDBJ whole genome shotgun (WGS) entry which is preliminary data.</text>
</comment>
<dbReference type="PROSITE" id="PS00213">
    <property type="entry name" value="LIPOCALIN"/>
    <property type="match status" value="1"/>
</dbReference>
<dbReference type="Proteomes" id="UP001596379">
    <property type="component" value="Unassembled WGS sequence"/>
</dbReference>
<evidence type="ECO:0000313" key="4">
    <source>
        <dbReference type="EMBL" id="MFC7298142.1"/>
    </source>
</evidence>
<comment type="similarity">
    <text evidence="1 2">Belongs to the calycin superfamily. Lipocalin family.</text>
</comment>
<sequence>MKKLFVLAAVAVAGFSNPAWSQQVRTVAQVDLARYVGTWYEIARFPNRFQKDCAANVTAQYNKRADGDIDVINRCKEADGRIDQASGIARVENPQTNAKLKVSFAPDWLNWVPFIWGDYWIIDLAPDYSLAAVGDPSRDYLWVLSRTPSIADADYEALVNRVTAQGFDTAKLVKTVQEKAAK</sequence>
<protein>
    <recommendedName>
        <fullName evidence="2">Outer membrane lipoprotein Blc</fullName>
    </recommendedName>
</protein>
<reference evidence="5" key="1">
    <citation type="journal article" date="2019" name="Int. J. Syst. Evol. Microbiol.">
        <title>The Global Catalogue of Microorganisms (GCM) 10K type strain sequencing project: providing services to taxonomists for standard genome sequencing and annotation.</title>
        <authorList>
            <consortium name="The Broad Institute Genomics Platform"/>
            <consortium name="The Broad Institute Genome Sequencing Center for Infectious Disease"/>
            <person name="Wu L."/>
            <person name="Ma J."/>
        </authorList>
    </citation>
    <scope>NUCLEOTIDE SEQUENCE [LARGE SCALE GENOMIC DNA]</scope>
    <source>
        <strain evidence="5">CCUG 36956</strain>
    </source>
</reference>
<dbReference type="RefSeq" id="WP_382233263.1">
    <property type="nucleotide sequence ID" value="NZ_JBHTCC010000001.1"/>
</dbReference>
<dbReference type="PANTHER" id="PTHR10612:SF34">
    <property type="entry name" value="APOLIPOPROTEIN D"/>
    <property type="match status" value="1"/>
</dbReference>
<dbReference type="InterPro" id="IPR022271">
    <property type="entry name" value="Lipocalin_ApoD"/>
</dbReference>
<keyword evidence="2" id="KW-0449">Lipoprotein</keyword>
<name>A0ABW2J4W5_9BURK</name>
<accession>A0ABW2J4W5</accession>
<keyword evidence="2" id="KW-0446">Lipid-binding</keyword>
<evidence type="ECO:0000256" key="2">
    <source>
        <dbReference type="PIRNR" id="PIRNR036893"/>
    </source>
</evidence>
<dbReference type="SUPFAM" id="SSF50814">
    <property type="entry name" value="Lipocalins"/>
    <property type="match status" value="1"/>
</dbReference>
<dbReference type="InterPro" id="IPR000566">
    <property type="entry name" value="Lipocln_cytosolic_FA-bd_dom"/>
</dbReference>
<organism evidence="4 5">
    <name type="scientific">Herminiimonas aquatilis</name>
    <dbReference type="NCBI Taxonomy" id="345342"/>
    <lineage>
        <taxon>Bacteria</taxon>
        <taxon>Pseudomonadati</taxon>
        <taxon>Pseudomonadota</taxon>
        <taxon>Betaproteobacteria</taxon>
        <taxon>Burkholderiales</taxon>
        <taxon>Oxalobacteraceae</taxon>
        <taxon>Herminiimonas</taxon>
    </lineage>
</organism>
<dbReference type="InterPro" id="IPR022272">
    <property type="entry name" value="Lipocalin_CS"/>
</dbReference>
<feature type="chain" id="PRO_5045014893" description="Outer membrane lipoprotein Blc" evidence="2">
    <location>
        <begin position="22"/>
        <end position="182"/>
    </location>
</feature>
<feature type="domain" description="Lipocalin/cytosolic fatty-acid binding" evidence="3">
    <location>
        <begin position="30"/>
        <end position="177"/>
    </location>
</feature>
<evidence type="ECO:0000313" key="5">
    <source>
        <dbReference type="Proteomes" id="UP001596379"/>
    </source>
</evidence>
<dbReference type="EMBL" id="JBHTCC010000001">
    <property type="protein sequence ID" value="MFC7298142.1"/>
    <property type="molecule type" value="Genomic_DNA"/>
</dbReference>
<dbReference type="CDD" id="cd19438">
    <property type="entry name" value="lipocalin_Blc-like"/>
    <property type="match status" value="1"/>
</dbReference>
<dbReference type="InterPro" id="IPR002446">
    <property type="entry name" value="Lipocalin_bac"/>
</dbReference>
<feature type="signal peptide" evidence="2">
    <location>
        <begin position="1"/>
        <end position="21"/>
    </location>
</feature>
<keyword evidence="2" id="KW-0732">Signal</keyword>
<comment type="subcellular location">
    <subcellularLocation>
        <location evidence="2">Cell outer membrane</location>
    </subcellularLocation>
</comment>
<keyword evidence="5" id="KW-1185">Reference proteome</keyword>
<dbReference type="Pfam" id="PF08212">
    <property type="entry name" value="Lipocalin_2"/>
    <property type="match status" value="1"/>
</dbReference>
<dbReference type="PRINTS" id="PR01171">
    <property type="entry name" value="BCTLIPOCALIN"/>
</dbReference>
<proteinExistence type="inferred from homology"/>